<dbReference type="GO" id="GO:0008270">
    <property type="term" value="F:zinc ion binding"/>
    <property type="evidence" value="ECO:0007669"/>
    <property type="project" value="UniProtKB-KW"/>
</dbReference>
<reference evidence="11 12" key="1">
    <citation type="submission" date="2016-12" db="EMBL/GenBank/DDBJ databases">
        <title>The genomes of Aspergillus section Nigri reveals drivers in fungal speciation.</title>
        <authorList>
            <consortium name="DOE Joint Genome Institute"/>
            <person name="Vesth T.C."/>
            <person name="Nybo J."/>
            <person name="Theobald S."/>
            <person name="Brandl J."/>
            <person name="Frisvad J.C."/>
            <person name="Nielsen K.F."/>
            <person name="Lyhne E.K."/>
            <person name="Kogle M.E."/>
            <person name="Kuo A."/>
            <person name="Riley R."/>
            <person name="Clum A."/>
            <person name="Nolan M."/>
            <person name="Lipzen A."/>
            <person name="Salamov A."/>
            <person name="Henrissat B."/>
            <person name="Wiebenga A."/>
            <person name="De Vries R.P."/>
            <person name="Grigoriev I.V."/>
            <person name="Mortensen U.H."/>
            <person name="Andersen M.R."/>
            <person name="Baker S.E."/>
        </authorList>
    </citation>
    <scope>NUCLEOTIDE SEQUENCE [LARGE SCALE GENOMIC DNA]</scope>
    <source>
        <strain evidence="11 12">IBT 23096</strain>
    </source>
</reference>
<dbReference type="InterPro" id="IPR051059">
    <property type="entry name" value="VerF-like"/>
</dbReference>
<evidence type="ECO:0000313" key="11">
    <source>
        <dbReference type="EMBL" id="PLB51309.1"/>
    </source>
</evidence>
<feature type="domain" description="Xylanolytic transcriptional activator regulatory" evidence="10">
    <location>
        <begin position="40"/>
        <end position="339"/>
    </location>
</feature>
<name>A0A2I2GEI8_9EURO</name>
<dbReference type="GO" id="GO:0000978">
    <property type="term" value="F:RNA polymerase II cis-regulatory region sequence-specific DNA binding"/>
    <property type="evidence" value="ECO:0007669"/>
    <property type="project" value="InterPro"/>
</dbReference>
<evidence type="ECO:0000256" key="1">
    <source>
        <dbReference type="ARBA" id="ARBA00004123"/>
    </source>
</evidence>
<keyword evidence="4" id="KW-0863">Zinc-finger</keyword>
<keyword evidence="5" id="KW-0862">Zinc</keyword>
<dbReference type="AlphaFoldDB" id="A0A2I2GEI8"/>
<dbReference type="GO" id="GO:0006351">
    <property type="term" value="P:DNA-templated transcription"/>
    <property type="evidence" value="ECO:0007669"/>
    <property type="project" value="InterPro"/>
</dbReference>
<evidence type="ECO:0000313" key="12">
    <source>
        <dbReference type="Proteomes" id="UP000234275"/>
    </source>
</evidence>
<evidence type="ECO:0000256" key="2">
    <source>
        <dbReference type="ARBA" id="ARBA00022723"/>
    </source>
</evidence>
<keyword evidence="7" id="KW-0804">Transcription</keyword>
<gene>
    <name evidence="11" type="ORF">P170DRAFT_493607</name>
</gene>
<protein>
    <recommendedName>
        <fullName evidence="10">Xylanolytic transcriptional activator regulatory domain-containing protein</fullName>
    </recommendedName>
</protein>
<keyword evidence="6" id="KW-0805">Transcription regulation</keyword>
<dbReference type="Pfam" id="PF04082">
    <property type="entry name" value="Fungal_trans"/>
    <property type="match status" value="1"/>
</dbReference>
<evidence type="ECO:0000259" key="10">
    <source>
        <dbReference type="Pfam" id="PF04082"/>
    </source>
</evidence>
<dbReference type="VEuPathDB" id="FungiDB:P170DRAFT_493607"/>
<evidence type="ECO:0000256" key="9">
    <source>
        <dbReference type="SAM" id="MobiDB-lite"/>
    </source>
</evidence>
<evidence type="ECO:0000256" key="6">
    <source>
        <dbReference type="ARBA" id="ARBA00023015"/>
    </source>
</evidence>
<sequence>RVSQDDHLSLSSEVSKFNYVLPIGYELPSRHAISRYLHGFINGFHPHFPIIHPQTLSLREMAPEFTLALAAVGSQYCLESHQGLKLFSIARTIAIEKVRLRDLEKDQSLVVHPPASYPQTPISPGVRSVEGLNQEMAQQIPGPDNDHALVETMQALFFLMAMSTWGGENRSLVRQAISTQSILAMLVRQHGLTETYATPKDQAWKQWARAESARRLKLIVFSFFNLHTLVFNLPSPLMIADIQLRLPCSESEWKAPDSDSWFSVHQKSQPSPQSQESISELLQNGSGSPLCSSLGSHVLIHALLQHVFSTRHSTQLENKEEVTGPGHSNTLRQALKKWQKGCELNPESSPSPLDKHGPIAFNSTALFHLAYIRLVIDIGPARSLLEQNHVQIATRLKDQPKLQRGPMLVLAARHATAALSSPVQMGVYFVSRVPNWSVMHAVCALEYAYILNQFLQATTAPDLDYPLESDERALLNAIKETLREVESSTPNGSPRAIDTMPQLLGSKAVRAWALILQGMKTWSTVDLITRTLFMYAKLLEGGDGP</sequence>
<keyword evidence="2" id="KW-0479">Metal-binding</keyword>
<keyword evidence="3" id="KW-0677">Repeat</keyword>
<evidence type="ECO:0000256" key="8">
    <source>
        <dbReference type="ARBA" id="ARBA00023242"/>
    </source>
</evidence>
<accession>A0A2I2GEI8</accession>
<proteinExistence type="predicted"/>
<comment type="caution">
    <text evidence="11">The sequence shown here is derived from an EMBL/GenBank/DDBJ whole genome shotgun (WGS) entry which is preliminary data.</text>
</comment>
<dbReference type="STRING" id="1392250.A0A2I2GEI8"/>
<comment type="subcellular location">
    <subcellularLocation>
        <location evidence="1">Nucleus</location>
    </subcellularLocation>
</comment>
<keyword evidence="8" id="KW-0539">Nucleus</keyword>
<dbReference type="EMBL" id="MSFO01000003">
    <property type="protein sequence ID" value="PLB51309.1"/>
    <property type="molecule type" value="Genomic_DNA"/>
</dbReference>
<dbReference type="GeneID" id="36561754"/>
<evidence type="ECO:0000256" key="7">
    <source>
        <dbReference type="ARBA" id="ARBA00023163"/>
    </source>
</evidence>
<evidence type="ECO:0000256" key="5">
    <source>
        <dbReference type="ARBA" id="ARBA00022833"/>
    </source>
</evidence>
<dbReference type="Proteomes" id="UP000234275">
    <property type="component" value="Unassembled WGS sequence"/>
</dbReference>
<evidence type="ECO:0000256" key="3">
    <source>
        <dbReference type="ARBA" id="ARBA00022737"/>
    </source>
</evidence>
<dbReference type="GO" id="GO:0000981">
    <property type="term" value="F:DNA-binding transcription factor activity, RNA polymerase II-specific"/>
    <property type="evidence" value="ECO:0007669"/>
    <property type="project" value="InterPro"/>
</dbReference>
<evidence type="ECO:0000256" key="4">
    <source>
        <dbReference type="ARBA" id="ARBA00022771"/>
    </source>
</evidence>
<dbReference type="GO" id="GO:0000785">
    <property type="term" value="C:chromatin"/>
    <property type="evidence" value="ECO:0007669"/>
    <property type="project" value="TreeGrafter"/>
</dbReference>
<organism evidence="11 12">
    <name type="scientific">Aspergillus steynii IBT 23096</name>
    <dbReference type="NCBI Taxonomy" id="1392250"/>
    <lineage>
        <taxon>Eukaryota</taxon>
        <taxon>Fungi</taxon>
        <taxon>Dikarya</taxon>
        <taxon>Ascomycota</taxon>
        <taxon>Pezizomycotina</taxon>
        <taxon>Eurotiomycetes</taxon>
        <taxon>Eurotiomycetidae</taxon>
        <taxon>Eurotiales</taxon>
        <taxon>Aspergillaceae</taxon>
        <taxon>Aspergillus</taxon>
        <taxon>Aspergillus subgen. Circumdati</taxon>
    </lineage>
</organism>
<dbReference type="GO" id="GO:0005634">
    <property type="term" value="C:nucleus"/>
    <property type="evidence" value="ECO:0007669"/>
    <property type="project" value="UniProtKB-SubCell"/>
</dbReference>
<feature type="non-terminal residue" evidence="11">
    <location>
        <position position="1"/>
    </location>
</feature>
<dbReference type="PANTHER" id="PTHR40626:SF10">
    <property type="entry name" value="C2H2-TYPE DOMAIN-CONTAINING PROTEIN"/>
    <property type="match status" value="1"/>
</dbReference>
<dbReference type="OrthoDB" id="1405595at2759"/>
<dbReference type="PANTHER" id="PTHR40626">
    <property type="entry name" value="MIP31509P"/>
    <property type="match status" value="1"/>
</dbReference>
<keyword evidence="12" id="KW-1185">Reference proteome</keyword>
<dbReference type="RefSeq" id="XP_024706611.1">
    <property type="nucleotide sequence ID" value="XM_024854049.1"/>
</dbReference>
<feature type="region of interest" description="Disordered" evidence="9">
    <location>
        <begin position="259"/>
        <end position="279"/>
    </location>
</feature>
<dbReference type="InterPro" id="IPR007219">
    <property type="entry name" value="XnlR_reg_dom"/>
</dbReference>
<feature type="compositionally biased region" description="Low complexity" evidence="9">
    <location>
        <begin position="266"/>
        <end position="279"/>
    </location>
</feature>